<dbReference type="PhylomeDB" id="B4P460"/>
<feature type="region of interest" description="Disordered" evidence="1">
    <location>
        <begin position="907"/>
        <end position="929"/>
    </location>
</feature>
<organism evidence="2 3">
    <name type="scientific">Drosophila yakuba</name>
    <name type="common">Fruit fly</name>
    <dbReference type="NCBI Taxonomy" id="7245"/>
    <lineage>
        <taxon>Eukaryota</taxon>
        <taxon>Metazoa</taxon>
        <taxon>Ecdysozoa</taxon>
        <taxon>Arthropoda</taxon>
        <taxon>Hexapoda</taxon>
        <taxon>Insecta</taxon>
        <taxon>Pterygota</taxon>
        <taxon>Neoptera</taxon>
        <taxon>Endopterygota</taxon>
        <taxon>Diptera</taxon>
        <taxon>Brachycera</taxon>
        <taxon>Muscomorpha</taxon>
        <taxon>Ephydroidea</taxon>
        <taxon>Drosophilidae</taxon>
        <taxon>Drosophila</taxon>
        <taxon>Sophophora</taxon>
    </lineage>
</organism>
<feature type="region of interest" description="Disordered" evidence="1">
    <location>
        <begin position="195"/>
        <end position="312"/>
    </location>
</feature>
<reference evidence="2 3" key="1">
    <citation type="journal article" date="2007" name="Nature">
        <title>Evolution of genes and genomes on the Drosophila phylogeny.</title>
        <authorList>
            <consortium name="Drosophila 12 Genomes Consortium"/>
            <person name="Clark A.G."/>
            <person name="Eisen M.B."/>
            <person name="Smith D.R."/>
            <person name="Bergman C.M."/>
            <person name="Oliver B."/>
            <person name="Markow T.A."/>
            <person name="Kaufman T.C."/>
            <person name="Kellis M."/>
            <person name="Gelbart W."/>
            <person name="Iyer V.N."/>
            <person name="Pollard D.A."/>
            <person name="Sackton T.B."/>
            <person name="Larracuente A.M."/>
            <person name="Singh N.D."/>
            <person name="Abad J.P."/>
            <person name="Abt D.N."/>
            <person name="Adryan B."/>
            <person name="Aguade M."/>
            <person name="Akashi H."/>
            <person name="Anderson W.W."/>
            <person name="Aquadro C.F."/>
            <person name="Ardell D.H."/>
            <person name="Arguello R."/>
            <person name="Artieri C.G."/>
            <person name="Barbash D.A."/>
            <person name="Barker D."/>
            <person name="Barsanti P."/>
            <person name="Batterham P."/>
            <person name="Batzoglou S."/>
            <person name="Begun D."/>
            <person name="Bhutkar A."/>
            <person name="Blanco E."/>
            <person name="Bosak S.A."/>
            <person name="Bradley R.K."/>
            <person name="Brand A.D."/>
            <person name="Brent M.R."/>
            <person name="Brooks A.N."/>
            <person name="Brown R.H."/>
            <person name="Butlin R.K."/>
            <person name="Caggese C."/>
            <person name="Calvi B.R."/>
            <person name="Bernardo de Carvalho A."/>
            <person name="Caspi A."/>
            <person name="Castrezana S."/>
            <person name="Celniker S.E."/>
            <person name="Chang J.L."/>
            <person name="Chapple C."/>
            <person name="Chatterji S."/>
            <person name="Chinwalla A."/>
            <person name="Civetta A."/>
            <person name="Clifton S.W."/>
            <person name="Comeron J.M."/>
            <person name="Costello J.C."/>
            <person name="Coyne J.A."/>
            <person name="Daub J."/>
            <person name="David R.G."/>
            <person name="Delcher A.L."/>
            <person name="Delehaunty K."/>
            <person name="Do C.B."/>
            <person name="Ebling H."/>
            <person name="Edwards K."/>
            <person name="Eickbush T."/>
            <person name="Evans J.D."/>
            <person name="Filipski A."/>
            <person name="Findeiss S."/>
            <person name="Freyhult E."/>
            <person name="Fulton L."/>
            <person name="Fulton R."/>
            <person name="Garcia A.C."/>
            <person name="Gardiner A."/>
            <person name="Garfield D.A."/>
            <person name="Garvin B.E."/>
            <person name="Gibson G."/>
            <person name="Gilbert D."/>
            <person name="Gnerre S."/>
            <person name="Godfrey J."/>
            <person name="Good R."/>
            <person name="Gotea V."/>
            <person name="Gravely B."/>
            <person name="Greenberg A.J."/>
            <person name="Griffiths-Jones S."/>
            <person name="Gross S."/>
            <person name="Guigo R."/>
            <person name="Gustafson E.A."/>
            <person name="Haerty W."/>
            <person name="Hahn M.W."/>
            <person name="Halligan D.L."/>
            <person name="Halpern A.L."/>
            <person name="Halter G.M."/>
            <person name="Han M.V."/>
            <person name="Heger A."/>
            <person name="Hillier L."/>
            <person name="Hinrichs A.S."/>
            <person name="Holmes I."/>
            <person name="Hoskins R.A."/>
            <person name="Hubisz M.J."/>
            <person name="Hultmark D."/>
            <person name="Huntley M.A."/>
            <person name="Jaffe D.B."/>
            <person name="Jagadeeshan S."/>
            <person name="Jeck W.R."/>
            <person name="Johnson J."/>
            <person name="Jones C.D."/>
            <person name="Jordan W.C."/>
            <person name="Karpen G.H."/>
            <person name="Kataoka E."/>
            <person name="Keightley P.D."/>
            <person name="Kheradpour P."/>
            <person name="Kirkness E.F."/>
            <person name="Koerich L.B."/>
            <person name="Kristiansen K."/>
            <person name="Kudrna D."/>
            <person name="Kulathinal R.J."/>
            <person name="Kumar S."/>
            <person name="Kwok R."/>
            <person name="Lander E."/>
            <person name="Langley C.H."/>
            <person name="Lapoint R."/>
            <person name="Lazzaro B.P."/>
            <person name="Lee S.J."/>
            <person name="Levesque L."/>
            <person name="Li R."/>
            <person name="Lin C.F."/>
            <person name="Lin M.F."/>
            <person name="Lindblad-Toh K."/>
            <person name="Llopart A."/>
            <person name="Long M."/>
            <person name="Low L."/>
            <person name="Lozovsky E."/>
            <person name="Lu J."/>
            <person name="Luo M."/>
            <person name="Machado C.A."/>
            <person name="Makalowski W."/>
            <person name="Marzo M."/>
            <person name="Matsuda M."/>
            <person name="Matzkin L."/>
            <person name="McAllister B."/>
            <person name="McBride C.S."/>
            <person name="McKernan B."/>
            <person name="McKernan K."/>
            <person name="Mendez-Lago M."/>
            <person name="Minx P."/>
            <person name="Mollenhauer M.U."/>
            <person name="Montooth K."/>
            <person name="Mount S.M."/>
            <person name="Mu X."/>
            <person name="Myers E."/>
            <person name="Negre B."/>
            <person name="Newfeld S."/>
            <person name="Nielsen R."/>
            <person name="Noor M.A."/>
            <person name="O'Grady P."/>
            <person name="Pachter L."/>
            <person name="Papaceit M."/>
            <person name="Parisi M.J."/>
            <person name="Parisi M."/>
            <person name="Parts L."/>
            <person name="Pedersen J.S."/>
            <person name="Pesole G."/>
            <person name="Phillippy A.M."/>
            <person name="Ponting C.P."/>
            <person name="Pop M."/>
            <person name="Porcelli D."/>
            <person name="Powell J.R."/>
            <person name="Prohaska S."/>
            <person name="Pruitt K."/>
            <person name="Puig M."/>
            <person name="Quesneville H."/>
            <person name="Ram K.R."/>
            <person name="Rand D."/>
            <person name="Rasmussen M.D."/>
            <person name="Reed L.K."/>
            <person name="Reenan R."/>
            <person name="Reily A."/>
            <person name="Remington K.A."/>
            <person name="Rieger T.T."/>
            <person name="Ritchie M.G."/>
            <person name="Robin C."/>
            <person name="Rogers Y.H."/>
            <person name="Rohde C."/>
            <person name="Rozas J."/>
            <person name="Rubenfield M.J."/>
            <person name="Ruiz A."/>
            <person name="Russo S."/>
            <person name="Salzberg S.L."/>
            <person name="Sanchez-Gracia A."/>
            <person name="Saranga D.J."/>
            <person name="Sato H."/>
            <person name="Schaeffer S.W."/>
            <person name="Schatz M.C."/>
            <person name="Schlenke T."/>
            <person name="Schwartz R."/>
            <person name="Segarra C."/>
            <person name="Singh R.S."/>
            <person name="Sirot L."/>
            <person name="Sirota M."/>
            <person name="Sisneros N.B."/>
            <person name="Smith C.D."/>
            <person name="Smith T.F."/>
            <person name="Spieth J."/>
            <person name="Stage D.E."/>
            <person name="Stark A."/>
            <person name="Stephan W."/>
            <person name="Strausberg R.L."/>
            <person name="Strempel S."/>
            <person name="Sturgill D."/>
            <person name="Sutton G."/>
            <person name="Sutton G.G."/>
            <person name="Tao W."/>
            <person name="Teichmann S."/>
            <person name="Tobari Y.N."/>
            <person name="Tomimura Y."/>
            <person name="Tsolas J.M."/>
            <person name="Valente V.L."/>
            <person name="Venter E."/>
            <person name="Venter J.C."/>
            <person name="Vicario S."/>
            <person name="Vieira F.G."/>
            <person name="Vilella A.J."/>
            <person name="Villasante A."/>
            <person name="Walenz B."/>
            <person name="Wang J."/>
            <person name="Wasserman M."/>
            <person name="Watts T."/>
            <person name="Wilson D."/>
            <person name="Wilson R.K."/>
            <person name="Wing R.A."/>
            <person name="Wolfner M.F."/>
            <person name="Wong A."/>
            <person name="Wong G.K."/>
            <person name="Wu C.I."/>
            <person name="Wu G."/>
            <person name="Yamamoto D."/>
            <person name="Yang H.P."/>
            <person name="Yang S.P."/>
            <person name="Yorke J.A."/>
            <person name="Yoshida K."/>
            <person name="Zdobnov E."/>
            <person name="Zhang P."/>
            <person name="Zhang Y."/>
            <person name="Zimin A.V."/>
            <person name="Baldwin J."/>
            <person name="Abdouelleil A."/>
            <person name="Abdulkadir J."/>
            <person name="Abebe A."/>
            <person name="Abera B."/>
            <person name="Abreu J."/>
            <person name="Acer S.C."/>
            <person name="Aftuck L."/>
            <person name="Alexander A."/>
            <person name="An P."/>
            <person name="Anderson E."/>
            <person name="Anderson S."/>
            <person name="Arachi H."/>
            <person name="Azer M."/>
            <person name="Bachantsang P."/>
            <person name="Barry A."/>
            <person name="Bayul T."/>
            <person name="Berlin A."/>
            <person name="Bessette D."/>
            <person name="Bloom T."/>
            <person name="Blye J."/>
            <person name="Boguslavskiy L."/>
            <person name="Bonnet C."/>
            <person name="Boukhgalter B."/>
            <person name="Bourzgui I."/>
            <person name="Brown A."/>
            <person name="Cahill P."/>
            <person name="Channer S."/>
            <person name="Cheshatsang Y."/>
            <person name="Chuda L."/>
            <person name="Citroen M."/>
            <person name="Collymore A."/>
            <person name="Cooke P."/>
            <person name="Costello M."/>
            <person name="D'Aco K."/>
            <person name="Daza R."/>
            <person name="De Haan G."/>
            <person name="DeGray S."/>
            <person name="DeMaso C."/>
            <person name="Dhargay N."/>
            <person name="Dooley K."/>
            <person name="Dooley E."/>
            <person name="Doricent M."/>
            <person name="Dorje P."/>
            <person name="Dorjee K."/>
            <person name="Dupes A."/>
            <person name="Elong R."/>
            <person name="Falk J."/>
            <person name="Farina A."/>
            <person name="Faro S."/>
            <person name="Ferguson D."/>
            <person name="Fisher S."/>
            <person name="Foley C.D."/>
            <person name="Franke A."/>
            <person name="Friedrich D."/>
            <person name="Gadbois L."/>
            <person name="Gearin G."/>
            <person name="Gearin C.R."/>
            <person name="Giannoukos G."/>
            <person name="Goode T."/>
            <person name="Graham J."/>
            <person name="Grandbois E."/>
            <person name="Grewal S."/>
            <person name="Gyaltsen K."/>
            <person name="Hafez N."/>
            <person name="Hagos B."/>
            <person name="Hall J."/>
            <person name="Henson C."/>
            <person name="Hollinger A."/>
            <person name="Honan T."/>
            <person name="Huard M.D."/>
            <person name="Hughes L."/>
            <person name="Hurhula B."/>
            <person name="Husby M.E."/>
            <person name="Kamat A."/>
            <person name="Kanga B."/>
            <person name="Kashin S."/>
            <person name="Khazanovich D."/>
            <person name="Kisner P."/>
            <person name="Lance K."/>
            <person name="Lara M."/>
            <person name="Lee W."/>
            <person name="Lennon N."/>
            <person name="Letendre F."/>
            <person name="LeVine R."/>
            <person name="Lipovsky A."/>
            <person name="Liu X."/>
            <person name="Liu J."/>
            <person name="Liu S."/>
            <person name="Lokyitsang T."/>
            <person name="Lokyitsang Y."/>
            <person name="Lubonja R."/>
            <person name="Lui A."/>
            <person name="MacDonald P."/>
            <person name="Magnisalis V."/>
            <person name="Maru K."/>
            <person name="Matthews C."/>
            <person name="McCusker W."/>
            <person name="McDonough S."/>
            <person name="Mehta T."/>
            <person name="Meldrim J."/>
            <person name="Meneus L."/>
            <person name="Mihai O."/>
            <person name="Mihalev A."/>
            <person name="Mihova T."/>
            <person name="Mittelman R."/>
            <person name="Mlenga V."/>
            <person name="Montmayeur A."/>
            <person name="Mulrain L."/>
            <person name="Navidi A."/>
            <person name="Naylor J."/>
            <person name="Negash T."/>
            <person name="Nguyen T."/>
            <person name="Nguyen N."/>
            <person name="Nicol R."/>
            <person name="Norbu C."/>
            <person name="Norbu N."/>
            <person name="Novod N."/>
            <person name="O'Neill B."/>
            <person name="Osman S."/>
            <person name="Markiewicz E."/>
            <person name="Oyono O.L."/>
            <person name="Patti C."/>
            <person name="Phunkhang P."/>
            <person name="Pierre F."/>
            <person name="Priest M."/>
            <person name="Raghuraman S."/>
            <person name="Rege F."/>
            <person name="Reyes R."/>
            <person name="Rise C."/>
            <person name="Rogov P."/>
            <person name="Ross K."/>
            <person name="Ryan E."/>
            <person name="Settipalli S."/>
            <person name="Shea T."/>
            <person name="Sherpa N."/>
            <person name="Shi L."/>
            <person name="Shih D."/>
            <person name="Sparrow T."/>
            <person name="Spaulding J."/>
            <person name="Stalker J."/>
            <person name="Stange-Thomann N."/>
            <person name="Stavropoulos S."/>
            <person name="Stone C."/>
            <person name="Strader C."/>
            <person name="Tesfaye S."/>
            <person name="Thomson T."/>
            <person name="Thoulutsang Y."/>
            <person name="Thoulutsang D."/>
            <person name="Topham K."/>
            <person name="Topping I."/>
            <person name="Tsamla T."/>
            <person name="Vassiliev H."/>
            <person name="Vo A."/>
            <person name="Wangchuk T."/>
            <person name="Wangdi T."/>
            <person name="Weiand M."/>
            <person name="Wilkinson J."/>
            <person name="Wilson A."/>
            <person name="Yadav S."/>
            <person name="Young G."/>
            <person name="Yu Q."/>
            <person name="Zembek L."/>
            <person name="Zhong D."/>
            <person name="Zimmer A."/>
            <person name="Zwirko Z."/>
            <person name="Jaffe D.B."/>
            <person name="Alvarez P."/>
            <person name="Brockman W."/>
            <person name="Butler J."/>
            <person name="Chin C."/>
            <person name="Gnerre S."/>
            <person name="Grabherr M."/>
            <person name="Kleber M."/>
            <person name="Mauceli E."/>
            <person name="MacCallum I."/>
        </authorList>
    </citation>
    <scope>NUCLEOTIDE SEQUENCE [LARGE SCALE GENOMIC DNA]</scope>
    <source>
        <strain evidence="3">Tai18E2 / Tucson 14021-0261.01</strain>
    </source>
</reference>
<dbReference type="OMA" id="KSRHMRP"/>
<feature type="compositionally biased region" description="Basic residues" evidence="1">
    <location>
        <begin position="972"/>
        <end position="981"/>
    </location>
</feature>
<feature type="compositionally biased region" description="Basic and acidic residues" evidence="1">
    <location>
        <begin position="354"/>
        <end position="364"/>
    </location>
</feature>
<dbReference type="AlphaFoldDB" id="B4P460"/>
<feature type="compositionally biased region" description="Polar residues" evidence="1">
    <location>
        <begin position="202"/>
        <end position="211"/>
    </location>
</feature>
<proteinExistence type="predicted"/>
<gene>
    <name evidence="2" type="primary">Dyak\GE12569</name>
    <name evidence="2" type="synonym">dyak_GLEANR_12812</name>
    <name evidence="2" type="synonym">GE12569</name>
    <name evidence="2" type="ORF">Dyak_GE12569</name>
</gene>
<keyword evidence="3" id="KW-1185">Reference proteome</keyword>
<dbReference type="OrthoDB" id="7868542at2759"/>
<dbReference type="HOGENOM" id="CLU_006455_0_0_1"/>
<sequence length="987" mass="114316">MNILSALKIKKLNLQNTCTSYYDFLACEHNCLDSLRCSTVARDPPSQQDLKRAPKVGRSGVQYFDVDDKAAQWYLDTRRSAAERKPCKRRFCFRFHVPIRHAVRRKDKAATYALPGRRVSPEFLSLLRQHHARMRGLEKLPRKCRSRKPSFSYYKYDAAGKSRHMRPGISTAAPVEFPCTNVDCIRHRICSCPPKKGIPPQEDSNPPVSNTKPRRKRYSPFAKEKAAVLVKKDENGAKDNLKAKDDQPRSRLHRIYASNPSLKPPEANQEPPRPIASKSQPSLNPIESCPCSMEQPYPRPKSSVPPICAGKNVMPKRIRDPRCIEYENRPFFKAIKGTTHGSRNGSKKPRKRSEKNCCEDHSKTQADAQEDSPSENTFYASVSNHQELGLQHRQRPDLHDQNDIEIPPNRQVNSLGYRGFIHRSEKQKLIDRGCAPIPKCKRSKPPPYCYLWSAVDPDIRKAEKRRLAENNWCQRQMFPDSKPYSYYWSTTNPDVRSQVKRQLKEADRRRNCGVPRRRIQPPICSRDYPDEDEDICTCSRSTVHQFFENTSLDSFDHQNHLSCSRVKKHKSFGIHSRSRKGAPNDSSFDWEDDHSTSKIRPRCPGLISRRLSTDSDGHLLKKPRLLPRLHAFAKRFLWSGSKAIEFKSNQSGNGRPRHTTRSISIRKGKSNEREPSDLEHQNDNQSVMCNQTNSSDRKILFRDQTSKQDIRGPKDPKIWSKKGKKSVRANSRRNSNSPRLSDSEIVTYRRSTNSSFGLPSCSRRSPRAKNYQMSQEKMSLCNGRCSSDSCSHWSSHSSDCLTTEPRQPSSCQVPHPLVSRAQREWEEHRERKRAKRHVEKCRPCTDYLLTSRPTEPQARVIRRGVVTYRNNEFTTELSDPCVIEPEEKRFRFTEHCRMHRDNNYSRSRKKRHSARCCDDSDASRHKIPHSSRRMRGGIDLYNIEYSSRRQSYTAHTFPKSLPFKLESNQRGHSPKPWKSSKHLFCFD</sequence>
<feature type="region of interest" description="Disordered" evidence="1">
    <location>
        <begin position="335"/>
        <end position="376"/>
    </location>
</feature>
<name>B4P460_DROYA</name>
<protein>
    <submittedName>
        <fullName evidence="2">Uncharacterized protein</fullName>
    </submittedName>
</protein>
<feature type="compositionally biased region" description="Basic and acidic residues" evidence="1">
    <location>
        <begin position="695"/>
        <end position="718"/>
    </location>
</feature>
<reference evidence="2 3" key="2">
    <citation type="journal article" date="2007" name="PLoS Biol.">
        <title>Principles of genome evolution in the Drosophila melanogaster species group.</title>
        <authorList>
            <person name="Ranz J.M."/>
            <person name="Maurin D."/>
            <person name="Chan Y.S."/>
            <person name="von Grotthuss M."/>
            <person name="Hillier L.W."/>
            <person name="Roote J."/>
            <person name="Ashburner M."/>
            <person name="Bergman C.M."/>
        </authorList>
    </citation>
    <scope>NUCLEOTIDE SEQUENCE [LARGE SCALE GENOMIC DNA]</scope>
    <source>
        <strain evidence="3">Tai18E2 / Tucson 14021-0261.01</strain>
    </source>
</reference>
<feature type="region of interest" description="Disordered" evidence="1">
    <location>
        <begin position="964"/>
        <end position="987"/>
    </location>
</feature>
<evidence type="ECO:0000313" key="2">
    <source>
        <dbReference type="EMBL" id="EDW90570.1"/>
    </source>
</evidence>
<feature type="region of interest" description="Disordered" evidence="1">
    <location>
        <begin position="572"/>
        <end position="608"/>
    </location>
</feature>
<feature type="compositionally biased region" description="Basic and acidic residues" evidence="1">
    <location>
        <begin position="669"/>
        <end position="682"/>
    </location>
</feature>
<feature type="compositionally biased region" description="Polar residues" evidence="1">
    <location>
        <begin position="683"/>
        <end position="694"/>
    </location>
</feature>
<feature type="compositionally biased region" description="Basic and acidic residues" evidence="1">
    <location>
        <begin position="222"/>
        <end position="249"/>
    </location>
</feature>
<evidence type="ECO:0000313" key="3">
    <source>
        <dbReference type="Proteomes" id="UP000002282"/>
    </source>
</evidence>
<dbReference type="KEGG" id="dya:Dyak_GE12569"/>
<feature type="compositionally biased region" description="Basic and acidic residues" evidence="1">
    <location>
        <begin position="915"/>
        <end position="924"/>
    </location>
</feature>
<accession>B4P460</accession>
<dbReference type="Proteomes" id="UP000002282">
    <property type="component" value="Chromosome 2R"/>
</dbReference>
<feature type="compositionally biased region" description="Basic residues" evidence="1">
    <location>
        <begin position="719"/>
        <end position="731"/>
    </location>
</feature>
<feature type="compositionally biased region" description="Basic residues" evidence="1">
    <location>
        <begin position="655"/>
        <end position="668"/>
    </location>
</feature>
<dbReference type="EMBL" id="CM000158">
    <property type="protein sequence ID" value="EDW90570.1"/>
    <property type="molecule type" value="Genomic_DNA"/>
</dbReference>
<feature type="region of interest" description="Disordered" evidence="1">
    <location>
        <begin position="646"/>
        <end position="744"/>
    </location>
</feature>
<evidence type="ECO:0000256" key="1">
    <source>
        <dbReference type="SAM" id="MobiDB-lite"/>
    </source>
</evidence>